<evidence type="ECO:0000313" key="1">
    <source>
        <dbReference type="EMBL" id="PWE22322.1"/>
    </source>
</evidence>
<evidence type="ECO:0008006" key="3">
    <source>
        <dbReference type="Google" id="ProtNLM"/>
    </source>
</evidence>
<dbReference type="STRING" id="28200.GCA_001572935_00313"/>
<protein>
    <recommendedName>
        <fullName evidence="3">Flagellar protein FlgJ N-terminal domain-containing protein</fullName>
    </recommendedName>
</protein>
<comment type="caution">
    <text evidence="1">The sequence shown here is derived from an EMBL/GenBank/DDBJ whole genome shotgun (WGS) entry which is preliminary data.</text>
</comment>
<accession>A0A2U2C1X3</accession>
<name>A0A2U2C1X3_9BACT</name>
<dbReference type="EMBL" id="QEYI01000002">
    <property type="protein sequence ID" value="PWE22322.1"/>
    <property type="molecule type" value="Genomic_DNA"/>
</dbReference>
<reference evidence="1 2" key="1">
    <citation type="submission" date="2018-05" db="EMBL/GenBank/DDBJ databases">
        <title>Antimicrobial susceptibility testing and genomic analysis of Arcobacter skirrowii strains and one Arcobacter butzleri isolated from German poultry farms.</title>
        <authorList>
            <person name="Haenel I."/>
            <person name="Hotzel H."/>
            <person name="Tomaso H."/>
            <person name="Busch A."/>
        </authorList>
    </citation>
    <scope>NUCLEOTIDE SEQUENCE [LARGE SCALE GENOMIC DNA]</scope>
    <source>
        <strain evidence="2">v</strain>
    </source>
</reference>
<dbReference type="Proteomes" id="UP000245014">
    <property type="component" value="Unassembled WGS sequence"/>
</dbReference>
<evidence type="ECO:0000313" key="2">
    <source>
        <dbReference type="Proteomes" id="UP000245014"/>
    </source>
</evidence>
<dbReference type="AlphaFoldDB" id="A0A2U2C1X3"/>
<sequence>MEINTSNLYNKDILQTNKFENINQDKLSLVEDKKLREVSNEFEAFFLNQILSTSLQGNNSIAGSGAGSDIIKGMYLETIANHSSGTFGISDMLYNFLSQNNKKEQVL</sequence>
<dbReference type="KEGG" id="ask:EI285_07995"/>
<dbReference type="RefSeq" id="WP_109065642.1">
    <property type="nucleotide sequence ID" value="NZ_CP034309.1"/>
</dbReference>
<organism evidence="1 2">
    <name type="scientific">Aliarcobacter skirrowii</name>
    <dbReference type="NCBI Taxonomy" id="28200"/>
    <lineage>
        <taxon>Bacteria</taxon>
        <taxon>Pseudomonadati</taxon>
        <taxon>Campylobacterota</taxon>
        <taxon>Epsilonproteobacteria</taxon>
        <taxon>Campylobacterales</taxon>
        <taxon>Arcobacteraceae</taxon>
        <taxon>Aliarcobacter</taxon>
    </lineage>
</organism>
<gene>
    <name evidence="1" type="ORF">DF188_04205</name>
</gene>
<proteinExistence type="predicted"/>